<organism evidence="4 5">
    <name type="scientific">Colocasia esculenta</name>
    <name type="common">Wild taro</name>
    <name type="synonym">Arum esculentum</name>
    <dbReference type="NCBI Taxonomy" id="4460"/>
    <lineage>
        <taxon>Eukaryota</taxon>
        <taxon>Viridiplantae</taxon>
        <taxon>Streptophyta</taxon>
        <taxon>Embryophyta</taxon>
        <taxon>Tracheophyta</taxon>
        <taxon>Spermatophyta</taxon>
        <taxon>Magnoliopsida</taxon>
        <taxon>Liliopsida</taxon>
        <taxon>Araceae</taxon>
        <taxon>Aroideae</taxon>
        <taxon>Colocasieae</taxon>
        <taxon>Colocasia</taxon>
    </lineage>
</organism>
<dbReference type="Proteomes" id="UP000652761">
    <property type="component" value="Unassembled WGS sequence"/>
</dbReference>
<dbReference type="InterPro" id="IPR002048">
    <property type="entry name" value="EF_hand_dom"/>
</dbReference>
<keyword evidence="2" id="KW-0472">Membrane</keyword>
<dbReference type="PROSITE" id="PS00018">
    <property type="entry name" value="EF_HAND_1"/>
    <property type="match status" value="4"/>
</dbReference>
<dbReference type="AlphaFoldDB" id="A0A843VK91"/>
<sequence>MGKPSLAFFVYTLLAVCLLLLLASSPRHHRHHRRLKLRSNFSFSPSPPGRDRDHAVPFDPLVADLERRREDREWERAHFSMPHHEPAPGEEAQPEWEDFLDAEDYLNDDERFNLTHRLVALFPNIDVDPTDGFLSAEELTQWNSQQEAKEVLHRTRRDMELHDKNRDGFVSFKEYEPPSWARYQSDGKNSSEHGVGWWSEEHFNASDVDADGLLNLAEFNDPPTCRSILCPFVTVYFMFLQLFTSSRQHQPKTHSLAMQRDKDGDGKLNFQEYFNGLFDSIRDFNEFYNSTHQSDEATEPMAKKLFAEIDHDNDGLLSEEELKSVIGIIHPSERFYAKQQADRALEE</sequence>
<name>A0A843VK91_COLES</name>
<gene>
    <name evidence="4" type="ORF">Taro_024404</name>
</gene>
<protein>
    <recommendedName>
        <fullName evidence="3">EF-hand domain-containing protein</fullName>
    </recommendedName>
</protein>
<reference evidence="4" key="1">
    <citation type="submission" date="2017-07" db="EMBL/GenBank/DDBJ databases">
        <title>Taro Niue Genome Assembly and Annotation.</title>
        <authorList>
            <person name="Atibalentja N."/>
            <person name="Keating K."/>
            <person name="Fields C.J."/>
        </authorList>
    </citation>
    <scope>NUCLEOTIDE SEQUENCE</scope>
    <source>
        <strain evidence="4">Niue_2</strain>
        <tissue evidence="4">Leaf</tissue>
    </source>
</reference>
<feature type="transmembrane region" description="Helical" evidence="2">
    <location>
        <begin position="6"/>
        <end position="24"/>
    </location>
</feature>
<evidence type="ECO:0000313" key="4">
    <source>
        <dbReference type="EMBL" id="MQL91789.1"/>
    </source>
</evidence>
<dbReference type="OrthoDB" id="293868at2759"/>
<comment type="caution">
    <text evidence="4">The sequence shown here is derived from an EMBL/GenBank/DDBJ whole genome shotgun (WGS) entry which is preliminary data.</text>
</comment>
<dbReference type="GO" id="GO:0005783">
    <property type="term" value="C:endoplasmic reticulum"/>
    <property type="evidence" value="ECO:0007669"/>
    <property type="project" value="TreeGrafter"/>
</dbReference>
<dbReference type="PANTHER" id="PTHR10827">
    <property type="entry name" value="RETICULOCALBIN"/>
    <property type="match status" value="1"/>
</dbReference>
<dbReference type="SUPFAM" id="SSF47473">
    <property type="entry name" value="EF-hand"/>
    <property type="match status" value="1"/>
</dbReference>
<dbReference type="PANTHER" id="PTHR10827:SF101">
    <property type="entry name" value="CALCIUM-BINDING EF HAND FAMILY PROTEIN"/>
    <property type="match status" value="1"/>
</dbReference>
<keyword evidence="1" id="KW-0106">Calcium</keyword>
<dbReference type="InterPro" id="IPR018247">
    <property type="entry name" value="EF_Hand_1_Ca_BS"/>
</dbReference>
<evidence type="ECO:0000256" key="2">
    <source>
        <dbReference type="SAM" id="Phobius"/>
    </source>
</evidence>
<feature type="domain" description="EF-hand" evidence="3">
    <location>
        <begin position="297"/>
        <end position="332"/>
    </location>
</feature>
<evidence type="ECO:0000256" key="1">
    <source>
        <dbReference type="ARBA" id="ARBA00022837"/>
    </source>
</evidence>
<proteinExistence type="predicted"/>
<accession>A0A843VK91</accession>
<feature type="non-terminal residue" evidence="4">
    <location>
        <position position="347"/>
    </location>
</feature>
<keyword evidence="2" id="KW-0812">Transmembrane</keyword>
<dbReference type="GO" id="GO:0005509">
    <property type="term" value="F:calcium ion binding"/>
    <property type="evidence" value="ECO:0007669"/>
    <property type="project" value="InterPro"/>
</dbReference>
<keyword evidence="5" id="KW-1185">Reference proteome</keyword>
<dbReference type="SMART" id="SM00054">
    <property type="entry name" value="EFh"/>
    <property type="match status" value="2"/>
</dbReference>
<keyword evidence="2" id="KW-1133">Transmembrane helix</keyword>
<dbReference type="Pfam" id="PF13202">
    <property type="entry name" value="EF-hand_5"/>
    <property type="match status" value="1"/>
</dbReference>
<evidence type="ECO:0000313" key="5">
    <source>
        <dbReference type="Proteomes" id="UP000652761"/>
    </source>
</evidence>
<evidence type="ECO:0000259" key="3">
    <source>
        <dbReference type="PROSITE" id="PS50222"/>
    </source>
</evidence>
<dbReference type="PROSITE" id="PS50222">
    <property type="entry name" value="EF_HAND_2"/>
    <property type="match status" value="1"/>
</dbReference>
<dbReference type="EMBL" id="NMUH01001379">
    <property type="protein sequence ID" value="MQL91789.1"/>
    <property type="molecule type" value="Genomic_DNA"/>
</dbReference>
<dbReference type="InterPro" id="IPR011992">
    <property type="entry name" value="EF-hand-dom_pair"/>
</dbReference>
<dbReference type="Gene3D" id="1.10.238.10">
    <property type="entry name" value="EF-hand"/>
    <property type="match status" value="2"/>
</dbReference>